<dbReference type="InterPro" id="IPR047128">
    <property type="entry name" value="PhyH"/>
</dbReference>
<keyword evidence="1" id="KW-0560">Oxidoreductase</keyword>
<dbReference type="SUPFAM" id="SSF51197">
    <property type="entry name" value="Clavaminate synthase-like"/>
    <property type="match status" value="1"/>
</dbReference>
<keyword evidence="1" id="KW-0223">Dioxygenase</keyword>
<keyword evidence="2" id="KW-1185">Reference proteome</keyword>
<organism evidence="1 2">
    <name type="scientific">Streptomyces tunisiensis</name>
    <dbReference type="NCBI Taxonomy" id="948699"/>
    <lineage>
        <taxon>Bacteria</taxon>
        <taxon>Bacillati</taxon>
        <taxon>Actinomycetota</taxon>
        <taxon>Actinomycetes</taxon>
        <taxon>Kitasatosporales</taxon>
        <taxon>Streptomycetaceae</taxon>
        <taxon>Streptomyces</taxon>
    </lineage>
</organism>
<dbReference type="InterPro" id="IPR008775">
    <property type="entry name" value="Phytyl_CoA_dOase-like"/>
</dbReference>
<dbReference type="EMBL" id="BAABBU010000013">
    <property type="protein sequence ID" value="GAA4133893.1"/>
    <property type="molecule type" value="Genomic_DNA"/>
</dbReference>
<accession>A0ABP7YD99</accession>
<sequence length="391" mass="41887">MSASPPVQTPAPAAWLSERDCDLDAFRALVEQSTDASSYPLASAVERNVLLYDAERLALADRRTAQAELVSALADGPGIVVVRGAFSDTSVVDRTTAVFDALIAQQRASGATAGDHFAKPGANDRVWNALEKAALHDPETFADYYANDMVALVSTAWLGPGYQVTSQVNVVNPGGAAQTVHRDYHLGFLSDETAAAYPAHVHRLSPVLTLQGAVAHCDMPVESGPTMYLPHSQKFEPGYLAWRLPGFQAYFDDHHIQLPLAKGDAVFFNPALFHAAGANHSADIRRAANLLQVSSAFGRAMETVDREAVVGAVYPVLLARKAEGASEQWLENVIAASAEGYPFPTNLDDDPPVDGLAPPSQADVVRRALREGRSPRALRDELRAAAARRAS</sequence>
<evidence type="ECO:0000313" key="2">
    <source>
        <dbReference type="Proteomes" id="UP001501845"/>
    </source>
</evidence>
<dbReference type="PANTHER" id="PTHR21308:SF8">
    <property type="entry name" value="PHYTANOYL-COA DIOXYGENASE FAMILY PROTEIN (AFU_ORTHOLOGUE AFUA_2G09620)"/>
    <property type="match status" value="1"/>
</dbReference>
<reference evidence="2" key="1">
    <citation type="journal article" date="2019" name="Int. J. Syst. Evol. Microbiol.">
        <title>The Global Catalogue of Microorganisms (GCM) 10K type strain sequencing project: providing services to taxonomists for standard genome sequencing and annotation.</title>
        <authorList>
            <consortium name="The Broad Institute Genomics Platform"/>
            <consortium name="The Broad Institute Genome Sequencing Center for Infectious Disease"/>
            <person name="Wu L."/>
            <person name="Ma J."/>
        </authorList>
    </citation>
    <scope>NUCLEOTIDE SEQUENCE [LARGE SCALE GENOMIC DNA]</scope>
    <source>
        <strain evidence="2">JCM 17589</strain>
    </source>
</reference>
<comment type="caution">
    <text evidence="1">The sequence shown here is derived from an EMBL/GenBank/DDBJ whole genome shotgun (WGS) entry which is preliminary data.</text>
</comment>
<evidence type="ECO:0000313" key="1">
    <source>
        <dbReference type="EMBL" id="GAA4133893.1"/>
    </source>
</evidence>
<dbReference type="GO" id="GO:0051213">
    <property type="term" value="F:dioxygenase activity"/>
    <property type="evidence" value="ECO:0007669"/>
    <property type="project" value="UniProtKB-KW"/>
</dbReference>
<dbReference type="RefSeq" id="WP_048455133.1">
    <property type="nucleotide sequence ID" value="NZ_BAABBU010000013.1"/>
</dbReference>
<dbReference type="Pfam" id="PF05721">
    <property type="entry name" value="PhyH"/>
    <property type="match status" value="1"/>
</dbReference>
<name>A0ABP7YD99_9ACTN</name>
<dbReference type="Proteomes" id="UP001501845">
    <property type="component" value="Unassembled WGS sequence"/>
</dbReference>
<dbReference type="PANTHER" id="PTHR21308">
    <property type="entry name" value="PHYTANOYL-COA ALPHA-HYDROXYLASE"/>
    <property type="match status" value="1"/>
</dbReference>
<gene>
    <name evidence="1" type="ORF">GCM10022285_25860</name>
</gene>
<dbReference type="Gene3D" id="2.60.120.620">
    <property type="entry name" value="q2cbj1_9rhob like domain"/>
    <property type="match status" value="1"/>
</dbReference>
<protein>
    <submittedName>
        <fullName evidence="1">Phytanoyl-CoA dioxygenase family protein</fullName>
    </submittedName>
</protein>
<proteinExistence type="predicted"/>